<evidence type="ECO:0000313" key="3">
    <source>
        <dbReference type="Proteomes" id="UP001458880"/>
    </source>
</evidence>
<keyword evidence="3" id="KW-1185">Reference proteome</keyword>
<feature type="region of interest" description="Disordered" evidence="1">
    <location>
        <begin position="1"/>
        <end position="20"/>
    </location>
</feature>
<accession>A0AAW1LXE7</accession>
<evidence type="ECO:0000256" key="1">
    <source>
        <dbReference type="SAM" id="MobiDB-lite"/>
    </source>
</evidence>
<sequence length="148" mass="17322">MENNQEEKTKRKKGTGTFAQEQKRLKTYLTYKNERMLEKEKPNEVFLSCDRDFVEKRKRVMEAFVPSDLIRVVKSSNGNEPAKVENPFQVMEMNQQDFHNMQTAAHELINIFNLNISKLVALRYESKDPTVVLTKEAYLDSTSNTKKI</sequence>
<protein>
    <submittedName>
        <fullName evidence="2">Uncharacterized protein</fullName>
    </submittedName>
</protein>
<name>A0AAW1LXE7_POPJA</name>
<dbReference type="AlphaFoldDB" id="A0AAW1LXE7"/>
<comment type="caution">
    <text evidence="2">The sequence shown here is derived from an EMBL/GenBank/DDBJ whole genome shotgun (WGS) entry which is preliminary data.</text>
</comment>
<gene>
    <name evidence="2" type="ORF">QE152_g10121</name>
</gene>
<dbReference type="Proteomes" id="UP001458880">
    <property type="component" value="Unassembled WGS sequence"/>
</dbReference>
<proteinExistence type="predicted"/>
<evidence type="ECO:0000313" key="2">
    <source>
        <dbReference type="EMBL" id="KAK9738129.1"/>
    </source>
</evidence>
<reference evidence="2 3" key="1">
    <citation type="journal article" date="2024" name="BMC Genomics">
        <title>De novo assembly and annotation of Popillia japonica's genome with initial clues to its potential as an invasive pest.</title>
        <authorList>
            <person name="Cucini C."/>
            <person name="Boschi S."/>
            <person name="Funari R."/>
            <person name="Cardaioli E."/>
            <person name="Iannotti N."/>
            <person name="Marturano G."/>
            <person name="Paoli F."/>
            <person name="Bruttini M."/>
            <person name="Carapelli A."/>
            <person name="Frati F."/>
            <person name="Nardi F."/>
        </authorList>
    </citation>
    <scope>NUCLEOTIDE SEQUENCE [LARGE SCALE GENOMIC DNA]</scope>
    <source>
        <strain evidence="2">DMR45628</strain>
    </source>
</reference>
<dbReference type="EMBL" id="JASPKY010000090">
    <property type="protein sequence ID" value="KAK9738129.1"/>
    <property type="molecule type" value="Genomic_DNA"/>
</dbReference>
<organism evidence="2 3">
    <name type="scientific">Popillia japonica</name>
    <name type="common">Japanese beetle</name>
    <dbReference type="NCBI Taxonomy" id="7064"/>
    <lineage>
        <taxon>Eukaryota</taxon>
        <taxon>Metazoa</taxon>
        <taxon>Ecdysozoa</taxon>
        <taxon>Arthropoda</taxon>
        <taxon>Hexapoda</taxon>
        <taxon>Insecta</taxon>
        <taxon>Pterygota</taxon>
        <taxon>Neoptera</taxon>
        <taxon>Endopterygota</taxon>
        <taxon>Coleoptera</taxon>
        <taxon>Polyphaga</taxon>
        <taxon>Scarabaeiformia</taxon>
        <taxon>Scarabaeidae</taxon>
        <taxon>Rutelinae</taxon>
        <taxon>Popillia</taxon>
    </lineage>
</organism>